<dbReference type="GO" id="GO:0030246">
    <property type="term" value="F:carbohydrate binding"/>
    <property type="evidence" value="ECO:0007669"/>
    <property type="project" value="InterPro"/>
</dbReference>
<protein>
    <submittedName>
        <fullName evidence="2">Phloem protein 2-like</fullName>
    </submittedName>
</protein>
<evidence type="ECO:0000256" key="1">
    <source>
        <dbReference type="SAM" id="MobiDB-lite"/>
    </source>
</evidence>
<dbReference type="InterPro" id="IPR052147">
    <property type="entry name" value="PP2-like/Lectin"/>
</dbReference>
<dbReference type="Pfam" id="PF14299">
    <property type="entry name" value="PP2"/>
    <property type="match status" value="1"/>
</dbReference>
<reference evidence="2 3" key="1">
    <citation type="submission" date="2023-12" db="EMBL/GenBank/DDBJ databases">
        <title>A high-quality genome assembly for Dillenia turbinata (Dilleniales).</title>
        <authorList>
            <person name="Chanderbali A."/>
        </authorList>
    </citation>
    <scope>NUCLEOTIDE SEQUENCE [LARGE SCALE GENOMIC DNA]</scope>
    <source>
        <strain evidence="2">LSX21</strain>
        <tissue evidence="2">Leaf</tissue>
    </source>
</reference>
<dbReference type="InterPro" id="IPR025886">
    <property type="entry name" value="PP2-like"/>
</dbReference>
<organism evidence="2 3">
    <name type="scientific">Dillenia turbinata</name>
    <dbReference type="NCBI Taxonomy" id="194707"/>
    <lineage>
        <taxon>Eukaryota</taxon>
        <taxon>Viridiplantae</taxon>
        <taxon>Streptophyta</taxon>
        <taxon>Embryophyta</taxon>
        <taxon>Tracheophyta</taxon>
        <taxon>Spermatophyta</taxon>
        <taxon>Magnoliopsida</taxon>
        <taxon>eudicotyledons</taxon>
        <taxon>Gunneridae</taxon>
        <taxon>Pentapetalae</taxon>
        <taxon>Dilleniales</taxon>
        <taxon>Dilleniaceae</taxon>
        <taxon>Dillenia</taxon>
    </lineage>
</organism>
<dbReference type="AlphaFoldDB" id="A0AAN8VL69"/>
<evidence type="ECO:0000313" key="3">
    <source>
        <dbReference type="Proteomes" id="UP001370490"/>
    </source>
</evidence>
<evidence type="ECO:0000313" key="2">
    <source>
        <dbReference type="EMBL" id="KAK6931941.1"/>
    </source>
</evidence>
<accession>A0AAN8VL69</accession>
<keyword evidence="3" id="KW-1185">Reference proteome</keyword>
<dbReference type="Proteomes" id="UP001370490">
    <property type="component" value="Unassembled WGS sequence"/>
</dbReference>
<gene>
    <name evidence="2" type="ORF">RJ641_001565</name>
</gene>
<comment type="caution">
    <text evidence="2">The sequence shown here is derived from an EMBL/GenBank/DDBJ whole genome shotgun (WGS) entry which is preliminary data.</text>
</comment>
<name>A0AAN8VL69_9MAGN</name>
<dbReference type="PANTHER" id="PTHR48478">
    <property type="entry name" value="LECTIN-LIKE"/>
    <property type="match status" value="1"/>
</dbReference>
<dbReference type="PANTHER" id="PTHR48478:SF1">
    <property type="entry name" value="LECTIN-LIKE"/>
    <property type="match status" value="1"/>
</dbReference>
<proteinExistence type="predicted"/>
<feature type="compositionally biased region" description="Low complexity" evidence="1">
    <location>
        <begin position="1"/>
        <end position="15"/>
    </location>
</feature>
<sequence length="240" mass="27217">MGSSLSQEAASQQSEESNKILPGSCASETEVTGRPKEGGIPQNFEAIIRNADSVIDRSFTEKLYDQLYAGVFLNQRGMKYWIDKKSNVNSFMVFAKDLAITWAEDSRFWQWPCLKETSDAYINVAELLNVCWLEVHGQFEIAKLSPGLVYEVAFIVMLKDPAYGWEIPVNLRLIMPDKSIHHHKECLMEKGRGKWIEILVGEFQTSPGNVGEIEFSLYEYEGGKWKKGLIIKGVTIRPKS</sequence>
<dbReference type="EMBL" id="JBAMMX010000010">
    <property type="protein sequence ID" value="KAK6931941.1"/>
    <property type="molecule type" value="Genomic_DNA"/>
</dbReference>
<feature type="region of interest" description="Disordered" evidence="1">
    <location>
        <begin position="1"/>
        <end position="38"/>
    </location>
</feature>